<dbReference type="GO" id="GO:0016787">
    <property type="term" value="F:hydrolase activity"/>
    <property type="evidence" value="ECO:0007669"/>
    <property type="project" value="UniProtKB-KW"/>
</dbReference>
<dbReference type="InterPro" id="IPR032091">
    <property type="entry name" value="Malt_amylase-like_C"/>
</dbReference>
<accession>A0ABU9SRC4</accession>
<feature type="domain" description="Glycosyl hydrolase family 13 catalytic" evidence="1">
    <location>
        <begin position="37"/>
        <end position="339"/>
    </location>
</feature>
<dbReference type="InterPro" id="IPR006047">
    <property type="entry name" value="GH13_cat_dom"/>
</dbReference>
<keyword evidence="3" id="KW-1185">Reference proteome</keyword>
<sequence>MPNTEPSAHASNLTAHQPQTPVKIQAPNWCKDAVIYEINLRQFTQEGTFRAAEAHLPRLKQLGVSILWLMPIHPIGLKNRKGTLGSPYAVQDYFSLNSEFGNLDDMRHFVDIAHELGFHIIIDWVANHSAWDNVLVEQHPDWYAKNHEGDFTPTPWWDWDDIIDFDYSVPELRAYMARAMCYWLKETDIDGYRCDVAGFVPQDFWAQVREELCDIKPVFMLAEWEARDVHYDAFDMSYAWSWNEAMHGIALGKLPLSKLYKYYSWNEKTYPKASMRMTFVSNHDKNAWDGTQFEQFGEALECAIVLSVLGEGMPLIYNGQEAGNPKRLAFFERSPINWRTHNIGDLYTDLIALKKAHSALHNGQWGARMIPVKNSHADKVFSFVRQDEKSKVLVLLNFSGESLTVSLSSNIAFGRVTDWLSGERIELTNRCEFSLGAWEWQVFTS</sequence>
<dbReference type="InterPro" id="IPR013780">
    <property type="entry name" value="Glyco_hydro_b"/>
</dbReference>
<dbReference type="Proteomes" id="UP001461163">
    <property type="component" value="Unassembled WGS sequence"/>
</dbReference>
<dbReference type="PANTHER" id="PTHR47786">
    <property type="entry name" value="ALPHA-1,4-GLUCAN:MALTOSE-1-PHOSPHATE MALTOSYLTRANSFERASE"/>
    <property type="match status" value="1"/>
</dbReference>
<protein>
    <submittedName>
        <fullName evidence="2">Alpha-amylase family glycosyl hydrolase</fullName>
    </submittedName>
</protein>
<proteinExistence type="predicted"/>
<gene>
    <name evidence="2" type="ORF">WNY77_03345</name>
</gene>
<comment type="caution">
    <text evidence="2">The sequence shown here is derived from an EMBL/GenBank/DDBJ whole genome shotgun (WGS) entry which is preliminary data.</text>
</comment>
<dbReference type="RefSeq" id="WP_342880883.1">
    <property type="nucleotide sequence ID" value="NZ_JBBMQS010000002.1"/>
</dbReference>
<dbReference type="SUPFAM" id="SSF51011">
    <property type="entry name" value="Glycosyl hydrolase domain"/>
    <property type="match status" value="1"/>
</dbReference>
<organism evidence="2 3">
    <name type="scientific">Paraglaciecola mesophila</name>
    <dbReference type="NCBI Taxonomy" id="197222"/>
    <lineage>
        <taxon>Bacteria</taxon>
        <taxon>Pseudomonadati</taxon>
        <taxon>Pseudomonadota</taxon>
        <taxon>Gammaproteobacteria</taxon>
        <taxon>Alteromonadales</taxon>
        <taxon>Alteromonadaceae</taxon>
        <taxon>Paraglaciecola</taxon>
    </lineage>
</organism>
<name>A0ABU9SRC4_9ALTE</name>
<dbReference type="InterPro" id="IPR017853">
    <property type="entry name" value="GH"/>
</dbReference>
<dbReference type="PANTHER" id="PTHR47786:SF2">
    <property type="entry name" value="GLYCOSYL HYDROLASE FAMILY 13 CATALYTIC DOMAIN-CONTAINING PROTEIN"/>
    <property type="match status" value="1"/>
</dbReference>
<dbReference type="Pfam" id="PF16657">
    <property type="entry name" value="Malt_amylase_C"/>
    <property type="match status" value="1"/>
</dbReference>
<reference evidence="2 3" key="1">
    <citation type="submission" date="2024-03" db="EMBL/GenBank/DDBJ databases">
        <title>Community enrichment and isolation of bacterial strains for fucoidan degradation.</title>
        <authorList>
            <person name="Sichert A."/>
        </authorList>
    </citation>
    <scope>NUCLEOTIDE SEQUENCE [LARGE SCALE GENOMIC DNA]</scope>
    <source>
        <strain evidence="2 3">AS12</strain>
    </source>
</reference>
<evidence type="ECO:0000313" key="3">
    <source>
        <dbReference type="Proteomes" id="UP001461163"/>
    </source>
</evidence>
<dbReference type="Gene3D" id="2.60.40.1180">
    <property type="entry name" value="Golgi alpha-mannosidase II"/>
    <property type="match status" value="1"/>
</dbReference>
<evidence type="ECO:0000259" key="1">
    <source>
        <dbReference type="SMART" id="SM00642"/>
    </source>
</evidence>
<dbReference type="CDD" id="cd11313">
    <property type="entry name" value="AmyAc_arch_bac_AmyA"/>
    <property type="match status" value="1"/>
</dbReference>
<dbReference type="Pfam" id="PF00128">
    <property type="entry name" value="Alpha-amylase"/>
    <property type="match status" value="1"/>
</dbReference>
<evidence type="ECO:0000313" key="2">
    <source>
        <dbReference type="EMBL" id="MEM5496427.1"/>
    </source>
</evidence>
<keyword evidence="2" id="KW-0378">Hydrolase</keyword>
<dbReference type="EMBL" id="JBBMQS010000002">
    <property type="protein sequence ID" value="MEM5496427.1"/>
    <property type="molecule type" value="Genomic_DNA"/>
</dbReference>
<dbReference type="Gene3D" id="3.20.20.80">
    <property type="entry name" value="Glycosidases"/>
    <property type="match status" value="1"/>
</dbReference>
<dbReference type="SUPFAM" id="SSF51445">
    <property type="entry name" value="(Trans)glycosidases"/>
    <property type="match status" value="1"/>
</dbReference>
<dbReference type="SMART" id="SM00642">
    <property type="entry name" value="Aamy"/>
    <property type="match status" value="1"/>
</dbReference>